<protein>
    <submittedName>
        <fullName evidence="1">Uncharacterized protein</fullName>
    </submittedName>
</protein>
<dbReference type="Proteomes" id="UP000228934">
    <property type="component" value="Unassembled WGS sequence"/>
</dbReference>
<sequence>MRKGGLYERHSLKAPMLKEFTTYLNETLEMENYKQEIEDVARFLYFMNPKRVNLHFVKDIGKVNTFISLKRHLKNRTISGYLKHVRRFVTYQVKGTNLSVKDPELFQHCTFFMNITDDIQNRIMKLVSRENVGKRSSNLWLCRLF</sequence>
<dbReference type="PANTHER" id="PTHR47306">
    <property type="entry name" value="SI:CH211-178J18.4-RELATED"/>
    <property type="match status" value="1"/>
</dbReference>
<reference evidence="2" key="1">
    <citation type="journal article" date="2017" name="Nat. Commun.">
        <title>The North American bullfrog draft genome provides insight into hormonal regulation of long noncoding RNA.</title>
        <authorList>
            <person name="Hammond S.A."/>
            <person name="Warren R.L."/>
            <person name="Vandervalk B.P."/>
            <person name="Kucuk E."/>
            <person name="Khan H."/>
            <person name="Gibb E.A."/>
            <person name="Pandoh P."/>
            <person name="Kirk H."/>
            <person name="Zhao Y."/>
            <person name="Jones M."/>
            <person name="Mungall A.J."/>
            <person name="Coope R."/>
            <person name="Pleasance S."/>
            <person name="Moore R.A."/>
            <person name="Holt R.A."/>
            <person name="Round J.M."/>
            <person name="Ohora S."/>
            <person name="Walle B.V."/>
            <person name="Veldhoen N."/>
            <person name="Helbing C.C."/>
            <person name="Birol I."/>
        </authorList>
    </citation>
    <scope>NUCLEOTIDE SEQUENCE [LARGE SCALE GENOMIC DNA]</scope>
</reference>
<name>A0A2G9QES6_AQUCT</name>
<accession>A0A2G9QES6</accession>
<dbReference type="AlphaFoldDB" id="A0A2G9QES6"/>
<proteinExistence type="predicted"/>
<evidence type="ECO:0000313" key="1">
    <source>
        <dbReference type="EMBL" id="PIO14076.1"/>
    </source>
</evidence>
<evidence type="ECO:0000313" key="2">
    <source>
        <dbReference type="Proteomes" id="UP000228934"/>
    </source>
</evidence>
<gene>
    <name evidence="1" type="ORF">AB205_0098570</name>
</gene>
<keyword evidence="2" id="KW-1185">Reference proteome</keyword>
<dbReference type="PANTHER" id="PTHR47306:SF2">
    <property type="entry name" value="CORE-BINDING (CB) DOMAIN-CONTAINING PROTEIN"/>
    <property type="match status" value="1"/>
</dbReference>
<dbReference type="OrthoDB" id="9907715at2759"/>
<organism evidence="1 2">
    <name type="scientific">Aquarana catesbeiana</name>
    <name type="common">American bullfrog</name>
    <name type="synonym">Rana catesbeiana</name>
    <dbReference type="NCBI Taxonomy" id="8400"/>
    <lineage>
        <taxon>Eukaryota</taxon>
        <taxon>Metazoa</taxon>
        <taxon>Chordata</taxon>
        <taxon>Craniata</taxon>
        <taxon>Vertebrata</taxon>
        <taxon>Euteleostomi</taxon>
        <taxon>Amphibia</taxon>
        <taxon>Batrachia</taxon>
        <taxon>Anura</taxon>
        <taxon>Neobatrachia</taxon>
        <taxon>Ranoidea</taxon>
        <taxon>Ranidae</taxon>
        <taxon>Aquarana</taxon>
    </lineage>
</organism>
<dbReference type="EMBL" id="KZ059638">
    <property type="protein sequence ID" value="PIO14076.1"/>
    <property type="molecule type" value="Genomic_DNA"/>
</dbReference>